<organism evidence="1 2">
    <name type="scientific">Pandoraea communis</name>
    <dbReference type="NCBI Taxonomy" id="2508297"/>
    <lineage>
        <taxon>Bacteria</taxon>
        <taxon>Pseudomonadati</taxon>
        <taxon>Pseudomonadota</taxon>
        <taxon>Betaproteobacteria</taxon>
        <taxon>Burkholderiales</taxon>
        <taxon>Burkholderiaceae</taxon>
        <taxon>Pandoraea</taxon>
    </lineage>
</organism>
<evidence type="ECO:0000313" key="2">
    <source>
        <dbReference type="Proteomes" id="UP000337189"/>
    </source>
</evidence>
<dbReference type="Proteomes" id="UP000337189">
    <property type="component" value="Unassembled WGS sequence"/>
</dbReference>
<gene>
    <name evidence="1" type="ORF">PCO31110_01604</name>
</gene>
<accession>A0A5E4TTZ7</accession>
<dbReference type="AlphaFoldDB" id="A0A5E4TTZ7"/>
<dbReference type="EMBL" id="CABPSJ010000002">
    <property type="protein sequence ID" value="VVD90692.1"/>
    <property type="molecule type" value="Genomic_DNA"/>
</dbReference>
<dbReference type="OrthoDB" id="9018368at2"/>
<reference evidence="1 2" key="1">
    <citation type="submission" date="2019-08" db="EMBL/GenBank/DDBJ databases">
        <authorList>
            <person name="Peeters C."/>
        </authorList>
    </citation>
    <scope>NUCLEOTIDE SEQUENCE [LARGE SCALE GENOMIC DNA]</scope>
    <source>
        <strain evidence="1 2">LMG 31110</strain>
    </source>
</reference>
<dbReference type="InterPro" id="IPR056914">
    <property type="entry name" value="Gp53-like"/>
</dbReference>
<protein>
    <submittedName>
        <fullName evidence="1">Uncharacterized protein</fullName>
    </submittedName>
</protein>
<evidence type="ECO:0000313" key="1">
    <source>
        <dbReference type="EMBL" id="VVD90692.1"/>
    </source>
</evidence>
<proteinExistence type="predicted"/>
<sequence length="162" mass="16473">MSGFQTSVNLLPQIGISGDRSTDNPESVLSRIANTVLTVGTFVWPLSSDPVNQVTQSGTGSPLGFVKRDQQGLITAFLGQASMQIPAGQTAQISEGGEYFVLAPATATAGQKVFATLADGTLQFGAKGATISGAIETKFVVSRGGASGAIIEISTHSQLAGA</sequence>
<dbReference type="RefSeq" id="WP_150690101.1">
    <property type="nucleotide sequence ID" value="NZ_CABPSJ010000002.1"/>
</dbReference>
<name>A0A5E4TTZ7_9BURK</name>
<dbReference type="Pfam" id="PF23982">
    <property type="entry name" value="XM1_gp53_minor_capsid"/>
    <property type="match status" value="1"/>
</dbReference>